<dbReference type="Gene3D" id="2.60.40.10">
    <property type="entry name" value="Immunoglobulins"/>
    <property type="match status" value="1"/>
</dbReference>
<keyword evidence="1" id="KW-0732">Signal</keyword>
<dbReference type="PANTHER" id="PTHR23268:SF102">
    <property type="entry name" value="IMMUNOGLOBULIN V-SET DOMAIN-CONTAINING PROTEIN"/>
    <property type="match status" value="1"/>
</dbReference>
<evidence type="ECO:0000313" key="4">
    <source>
        <dbReference type="Ensembl" id="ENSCVAP00000013865.1"/>
    </source>
</evidence>
<dbReference type="CDD" id="cd00099">
    <property type="entry name" value="IgV"/>
    <property type="match status" value="1"/>
</dbReference>
<dbReference type="OMA" id="NYYVILW"/>
<dbReference type="GO" id="GO:0002376">
    <property type="term" value="P:immune system process"/>
    <property type="evidence" value="ECO:0007669"/>
    <property type="project" value="UniProtKB-KW"/>
</dbReference>
<name>A0A3Q2FZ24_CYPVA</name>
<dbReference type="InterPro" id="IPR013783">
    <property type="entry name" value="Ig-like_fold"/>
</dbReference>
<dbReference type="GO" id="GO:0007166">
    <property type="term" value="P:cell surface receptor signaling pathway"/>
    <property type="evidence" value="ECO:0007669"/>
    <property type="project" value="TreeGrafter"/>
</dbReference>
<dbReference type="AlphaFoldDB" id="A0A3Q2FZ24"/>
<dbReference type="InterPro" id="IPR007110">
    <property type="entry name" value="Ig-like_dom"/>
</dbReference>
<accession>A0A3Q2FZ24</accession>
<dbReference type="PANTHER" id="PTHR23268">
    <property type="entry name" value="T-CELL RECEPTOR BETA CHAIN"/>
    <property type="match status" value="1"/>
</dbReference>
<dbReference type="SMART" id="SM00406">
    <property type="entry name" value="IGv"/>
    <property type="match status" value="1"/>
</dbReference>
<dbReference type="SMART" id="SM00409">
    <property type="entry name" value="IG"/>
    <property type="match status" value="1"/>
</dbReference>
<dbReference type="GeneTree" id="ENSGT01110000267342"/>
<evidence type="ECO:0000256" key="2">
    <source>
        <dbReference type="ARBA" id="ARBA00022859"/>
    </source>
</evidence>
<evidence type="ECO:0000313" key="5">
    <source>
        <dbReference type="Proteomes" id="UP000265020"/>
    </source>
</evidence>
<dbReference type="InterPro" id="IPR003599">
    <property type="entry name" value="Ig_sub"/>
</dbReference>
<feature type="domain" description="Ig-like" evidence="3">
    <location>
        <begin position="10"/>
        <end position="124"/>
    </location>
</feature>
<keyword evidence="2" id="KW-0391">Immunity</keyword>
<dbReference type="InterPro" id="IPR036179">
    <property type="entry name" value="Ig-like_dom_sf"/>
</dbReference>
<dbReference type="Pfam" id="PF07686">
    <property type="entry name" value="V-set"/>
    <property type="match status" value="1"/>
</dbReference>
<dbReference type="InterPro" id="IPR050413">
    <property type="entry name" value="TCR_beta_variable"/>
</dbReference>
<evidence type="ECO:0000259" key="3">
    <source>
        <dbReference type="PROSITE" id="PS50835"/>
    </source>
</evidence>
<protein>
    <recommendedName>
        <fullName evidence="3">Ig-like domain-containing protein</fullName>
    </recommendedName>
</protein>
<proteinExistence type="predicted"/>
<organism evidence="4 5">
    <name type="scientific">Cyprinodon variegatus</name>
    <name type="common">Sheepshead minnow</name>
    <dbReference type="NCBI Taxonomy" id="28743"/>
    <lineage>
        <taxon>Eukaryota</taxon>
        <taxon>Metazoa</taxon>
        <taxon>Chordata</taxon>
        <taxon>Craniata</taxon>
        <taxon>Vertebrata</taxon>
        <taxon>Euteleostomi</taxon>
        <taxon>Actinopterygii</taxon>
        <taxon>Neopterygii</taxon>
        <taxon>Teleostei</taxon>
        <taxon>Neoteleostei</taxon>
        <taxon>Acanthomorphata</taxon>
        <taxon>Ovalentaria</taxon>
        <taxon>Atherinomorphae</taxon>
        <taxon>Cyprinodontiformes</taxon>
        <taxon>Cyprinodontidae</taxon>
        <taxon>Cyprinodon</taxon>
    </lineage>
</organism>
<keyword evidence="5" id="KW-1185">Reference proteome</keyword>
<sequence>IILLLKPAEPLVSSVLQNPAVVMKGQGESVNLNCNHSNTNFNMIQWYKQPPGKTDMTLLGYTRLTSNVVEDQFKSLYNVTGNGQSHSSFVILKLRQPEDSAVYFCAASDAQCCMKPSAQTKTFSVRK</sequence>
<dbReference type="GO" id="GO:0005886">
    <property type="term" value="C:plasma membrane"/>
    <property type="evidence" value="ECO:0007669"/>
    <property type="project" value="TreeGrafter"/>
</dbReference>
<reference evidence="4" key="1">
    <citation type="submission" date="2025-08" db="UniProtKB">
        <authorList>
            <consortium name="Ensembl"/>
        </authorList>
    </citation>
    <scope>IDENTIFICATION</scope>
</reference>
<reference evidence="4" key="2">
    <citation type="submission" date="2025-09" db="UniProtKB">
        <authorList>
            <consortium name="Ensembl"/>
        </authorList>
    </citation>
    <scope>IDENTIFICATION</scope>
</reference>
<dbReference type="Ensembl" id="ENSCVAT00000021535.1">
    <property type="protein sequence ID" value="ENSCVAP00000013865.1"/>
    <property type="gene ID" value="ENSCVAG00000016423.1"/>
</dbReference>
<dbReference type="PROSITE" id="PS50835">
    <property type="entry name" value="IG_LIKE"/>
    <property type="match status" value="1"/>
</dbReference>
<dbReference type="STRING" id="28743.ENSCVAP00000013865"/>
<evidence type="ECO:0000256" key="1">
    <source>
        <dbReference type="ARBA" id="ARBA00022729"/>
    </source>
</evidence>
<dbReference type="Proteomes" id="UP000265020">
    <property type="component" value="Unassembled WGS sequence"/>
</dbReference>
<dbReference type="InterPro" id="IPR013106">
    <property type="entry name" value="Ig_V-set"/>
</dbReference>
<dbReference type="SUPFAM" id="SSF48726">
    <property type="entry name" value="Immunoglobulin"/>
    <property type="match status" value="1"/>
</dbReference>